<organism evidence="1 2">
    <name type="scientific">Adineta steineri</name>
    <dbReference type="NCBI Taxonomy" id="433720"/>
    <lineage>
        <taxon>Eukaryota</taxon>
        <taxon>Metazoa</taxon>
        <taxon>Spiralia</taxon>
        <taxon>Gnathifera</taxon>
        <taxon>Rotifera</taxon>
        <taxon>Eurotatoria</taxon>
        <taxon>Bdelloidea</taxon>
        <taxon>Adinetida</taxon>
        <taxon>Adinetidae</taxon>
        <taxon>Adineta</taxon>
    </lineage>
</organism>
<sequence length="445" mass="51856">MDKMNISRAKPFFHLSTFSMEVPDRFDENNRFDNDFDENIQEYIHRIHHCSNRSQAINLRTNALKFIDQWRLQRLEQLDEQARSSGQLILNAFDKYQSKRQYKTCSHRLKQSSTIARNTTIPVVSKEQNIYSSSSTANDVSDDNNHYLQKTEQQIEVSVNKLKSSSSIRKKISFNSIDFGRDFTFETLTHLSSSTQDNAMIVCENNTLIYSQYLNELVILSLINSKNNALTKLDKKCIIRDLCYVDWLFKCLVITNEQIYLLDYRTTQCDLIESGHGYICGAIDNHRCIFYLVKQSTLYKYDKKSLLNLQADEYPIADGFKSQRISLDHKTNDHLALLVKDNNEKYVILVYSTISLADGYLYKIMIDDQIEREWICSSGNQGWLIRGTYPGSCFDLNINGLGSVRIFDCNEIRNIIPMNEHQRFIIRTKTDIFILNNHSVSNFNK</sequence>
<proteinExistence type="predicted"/>
<evidence type="ECO:0000313" key="1">
    <source>
        <dbReference type="EMBL" id="CAF1109319.1"/>
    </source>
</evidence>
<evidence type="ECO:0000313" key="2">
    <source>
        <dbReference type="Proteomes" id="UP000663891"/>
    </source>
</evidence>
<accession>A0A814PQX3</accession>
<dbReference type="Proteomes" id="UP000663891">
    <property type="component" value="Unassembled WGS sequence"/>
</dbReference>
<dbReference type="EMBL" id="CAJNON010000213">
    <property type="protein sequence ID" value="CAF1109319.1"/>
    <property type="molecule type" value="Genomic_DNA"/>
</dbReference>
<comment type="caution">
    <text evidence="1">The sequence shown here is derived from an EMBL/GenBank/DDBJ whole genome shotgun (WGS) entry which is preliminary data.</text>
</comment>
<dbReference type="AlphaFoldDB" id="A0A814PQX3"/>
<reference evidence="1" key="1">
    <citation type="submission" date="2021-02" db="EMBL/GenBank/DDBJ databases">
        <authorList>
            <person name="Nowell W R."/>
        </authorList>
    </citation>
    <scope>NUCLEOTIDE SEQUENCE</scope>
</reference>
<dbReference type="OrthoDB" id="9996229at2759"/>
<gene>
    <name evidence="1" type="ORF">VCS650_LOCUS20546</name>
</gene>
<protein>
    <submittedName>
        <fullName evidence="1">Uncharacterized protein</fullName>
    </submittedName>
</protein>
<name>A0A814PQX3_9BILA</name>